<gene>
    <name evidence="1" type="ORF">N7450_009168</name>
</gene>
<evidence type="ECO:0000313" key="1">
    <source>
        <dbReference type="EMBL" id="KAJ5575269.1"/>
    </source>
</evidence>
<accession>A0AAD6DEG1</accession>
<reference evidence="1 2" key="1">
    <citation type="journal article" date="2023" name="IMA Fungus">
        <title>Comparative genomic study of the Penicillium genus elucidates a diverse pangenome and 15 lateral gene transfer events.</title>
        <authorList>
            <person name="Petersen C."/>
            <person name="Sorensen T."/>
            <person name="Nielsen M.R."/>
            <person name="Sondergaard T.E."/>
            <person name="Sorensen J.L."/>
            <person name="Fitzpatrick D.A."/>
            <person name="Frisvad J.C."/>
            <person name="Nielsen K.L."/>
        </authorList>
    </citation>
    <scope>NUCLEOTIDE SEQUENCE [LARGE SCALE GENOMIC DNA]</scope>
    <source>
        <strain evidence="1 2">IBT 29057</strain>
    </source>
</reference>
<keyword evidence="2" id="KW-1185">Reference proteome</keyword>
<organism evidence="1 2">
    <name type="scientific">Penicillium hetheringtonii</name>
    <dbReference type="NCBI Taxonomy" id="911720"/>
    <lineage>
        <taxon>Eukaryota</taxon>
        <taxon>Fungi</taxon>
        <taxon>Dikarya</taxon>
        <taxon>Ascomycota</taxon>
        <taxon>Pezizomycotina</taxon>
        <taxon>Eurotiomycetes</taxon>
        <taxon>Eurotiomycetidae</taxon>
        <taxon>Eurotiales</taxon>
        <taxon>Aspergillaceae</taxon>
        <taxon>Penicillium</taxon>
    </lineage>
</organism>
<dbReference type="AlphaFoldDB" id="A0AAD6DEG1"/>
<dbReference type="Proteomes" id="UP001216150">
    <property type="component" value="Unassembled WGS sequence"/>
</dbReference>
<dbReference type="EMBL" id="JAQJAC010000008">
    <property type="protein sequence ID" value="KAJ5575269.1"/>
    <property type="molecule type" value="Genomic_DNA"/>
</dbReference>
<evidence type="ECO:0000313" key="2">
    <source>
        <dbReference type="Proteomes" id="UP001216150"/>
    </source>
</evidence>
<name>A0AAD6DEG1_9EURO</name>
<proteinExistence type="predicted"/>
<comment type="caution">
    <text evidence="1">The sequence shown here is derived from an EMBL/GenBank/DDBJ whole genome shotgun (WGS) entry which is preliminary data.</text>
</comment>
<protein>
    <submittedName>
        <fullName evidence="1">Uncharacterized protein</fullName>
    </submittedName>
</protein>
<sequence>MRSSVYVLTPFAAAIGAVASQPADSWVFGNSLFYLGPPSGNAHITKATYSIVPPSVPTEYESASDEPWVSVWVGASSTAGDQDANLYQPIFNWSPDQESQGCPASSDKWCVAASTYTPSGQLGQSYVTVPKNTKVDFEIAVVNSKVVQTVTMKGRTVSKETDALTLALDSPLQYLYSSNECYTGAGSCGNLAGYQITNLTVTLSEADTKFDQVMRLDRVTDSAFKSTDGGITWHTDKIKVNSIDFDSSDDTQVQ</sequence>